<feature type="domain" description="Putative sensor" evidence="11">
    <location>
        <begin position="24"/>
        <end position="196"/>
    </location>
</feature>
<dbReference type="Gene3D" id="1.20.5.1930">
    <property type="match status" value="1"/>
</dbReference>
<dbReference type="GO" id="GO:0016020">
    <property type="term" value="C:membrane"/>
    <property type="evidence" value="ECO:0007669"/>
    <property type="project" value="InterPro"/>
</dbReference>
<keyword evidence="5" id="KW-0547">Nucleotide-binding</keyword>
<evidence type="ECO:0000256" key="2">
    <source>
        <dbReference type="ARBA" id="ARBA00012438"/>
    </source>
</evidence>
<dbReference type="EC" id="2.7.13.3" evidence="2"/>
<evidence type="ECO:0000256" key="9">
    <source>
        <dbReference type="SAM" id="Phobius"/>
    </source>
</evidence>
<feature type="transmembrane region" description="Helical" evidence="9">
    <location>
        <begin position="164"/>
        <end position="187"/>
    </location>
</feature>
<evidence type="ECO:0000256" key="6">
    <source>
        <dbReference type="ARBA" id="ARBA00022777"/>
    </source>
</evidence>
<keyword evidence="13" id="KW-1185">Reference proteome</keyword>
<keyword evidence="9" id="KW-0472">Membrane</keyword>
<keyword evidence="3" id="KW-0597">Phosphoprotein</keyword>
<keyword evidence="7" id="KW-0067">ATP-binding</keyword>
<dbReference type="GO" id="GO:0005524">
    <property type="term" value="F:ATP binding"/>
    <property type="evidence" value="ECO:0007669"/>
    <property type="project" value="UniProtKB-KW"/>
</dbReference>
<feature type="transmembrane region" description="Helical" evidence="9">
    <location>
        <begin position="47"/>
        <end position="64"/>
    </location>
</feature>
<dbReference type="InterPro" id="IPR050482">
    <property type="entry name" value="Sensor_HK_TwoCompSys"/>
</dbReference>
<feature type="domain" description="Signal transduction histidine kinase subgroup 3 dimerisation and phosphoacceptor" evidence="10">
    <location>
        <begin position="220"/>
        <end position="284"/>
    </location>
</feature>
<protein>
    <recommendedName>
        <fullName evidence="2">histidine kinase</fullName>
        <ecNumber evidence="2">2.7.13.3</ecNumber>
    </recommendedName>
</protein>
<organism evidence="12 13">
    <name type="scientific">Actinoplanes auranticolor</name>
    <dbReference type="NCBI Taxonomy" id="47988"/>
    <lineage>
        <taxon>Bacteria</taxon>
        <taxon>Bacillati</taxon>
        <taxon>Actinomycetota</taxon>
        <taxon>Actinomycetes</taxon>
        <taxon>Micromonosporales</taxon>
        <taxon>Micromonosporaceae</taxon>
        <taxon>Actinoplanes</taxon>
    </lineage>
</organism>
<dbReference type="SUPFAM" id="SSF55874">
    <property type="entry name" value="ATPase domain of HSP90 chaperone/DNA topoisomerase II/histidine kinase"/>
    <property type="match status" value="1"/>
</dbReference>
<dbReference type="EMBL" id="BOQL01000066">
    <property type="protein sequence ID" value="GIM77348.1"/>
    <property type="molecule type" value="Genomic_DNA"/>
</dbReference>
<feature type="transmembrane region" description="Helical" evidence="9">
    <location>
        <begin position="21"/>
        <end position="41"/>
    </location>
</feature>
<evidence type="ECO:0000256" key="7">
    <source>
        <dbReference type="ARBA" id="ARBA00022840"/>
    </source>
</evidence>
<dbReference type="InterPro" id="IPR036890">
    <property type="entry name" value="HATPase_C_sf"/>
</dbReference>
<evidence type="ECO:0000259" key="10">
    <source>
        <dbReference type="Pfam" id="PF07730"/>
    </source>
</evidence>
<dbReference type="RefSeq" id="WP_246595733.1">
    <property type="nucleotide sequence ID" value="NZ_BAABEA010000047.1"/>
</dbReference>
<accession>A0A919SUL8</accession>
<proteinExistence type="predicted"/>
<dbReference type="GO" id="GO:0000155">
    <property type="term" value="F:phosphorelay sensor kinase activity"/>
    <property type="evidence" value="ECO:0007669"/>
    <property type="project" value="InterPro"/>
</dbReference>
<evidence type="ECO:0000259" key="11">
    <source>
        <dbReference type="Pfam" id="PF13796"/>
    </source>
</evidence>
<dbReference type="Pfam" id="PF07730">
    <property type="entry name" value="HisKA_3"/>
    <property type="match status" value="1"/>
</dbReference>
<dbReference type="PANTHER" id="PTHR24421:SF10">
    <property type="entry name" value="NITRATE_NITRITE SENSOR PROTEIN NARQ"/>
    <property type="match status" value="1"/>
</dbReference>
<dbReference type="InterPro" id="IPR025828">
    <property type="entry name" value="Put_sensor_dom"/>
</dbReference>
<dbReference type="Gene3D" id="3.30.565.10">
    <property type="entry name" value="Histidine kinase-like ATPase, C-terminal domain"/>
    <property type="match status" value="1"/>
</dbReference>
<keyword evidence="9" id="KW-0812">Transmembrane</keyword>
<comment type="catalytic activity">
    <reaction evidence="1">
        <text>ATP + protein L-histidine = ADP + protein N-phospho-L-histidine.</text>
        <dbReference type="EC" id="2.7.13.3"/>
    </reaction>
</comment>
<gene>
    <name evidence="12" type="ORF">Aau02nite_75490</name>
</gene>
<evidence type="ECO:0000256" key="3">
    <source>
        <dbReference type="ARBA" id="ARBA00022553"/>
    </source>
</evidence>
<comment type="caution">
    <text evidence="12">The sequence shown here is derived from an EMBL/GenBank/DDBJ whole genome shotgun (WGS) entry which is preliminary data.</text>
</comment>
<name>A0A919SUL8_9ACTN</name>
<sequence>MNVWQALGSRRFLLSGWPWRAAGYLLGAALAGALTLLAGLLLLTAGVLVVLGPAAFALLGLPVARAERRVRRLLDDRPVPDAHRPPSRPGLRAWLTVRYTEPVTWRELGHALLLALLWPFDVLAVVLAVAVPLALLATPVLLGVDGGQVNVLKAWPVTSWPPAVAVAVLAVPVFALAAYGMTVYAGARAALARTLLTGPDARITELTRSRVRLVDAFEAERARIERDLHDGAQQRLVALTMMLGLARLDAPAGPLTTRLARAQDEAERALTELRQLIRGIHPPLLTDFGLPAAVAELADRSVIPVAVDLDLPGRFPAPIESTAWFVVCEAMANVARHSGAGRATIAGGYAAGTLTVRVRDDGRGGAGPDGGTGLVRLGDRVSVVDGRLTLSSPPGGPTVLTVELPCRPLPPCA</sequence>
<feature type="transmembrane region" description="Helical" evidence="9">
    <location>
        <begin position="111"/>
        <end position="144"/>
    </location>
</feature>
<keyword evidence="8" id="KW-0902">Two-component regulatory system</keyword>
<dbReference type="Pfam" id="PF13796">
    <property type="entry name" value="Sensor"/>
    <property type="match status" value="1"/>
</dbReference>
<evidence type="ECO:0000256" key="4">
    <source>
        <dbReference type="ARBA" id="ARBA00022679"/>
    </source>
</evidence>
<keyword evidence="4" id="KW-0808">Transferase</keyword>
<evidence type="ECO:0000313" key="13">
    <source>
        <dbReference type="Proteomes" id="UP000681340"/>
    </source>
</evidence>
<dbReference type="PANTHER" id="PTHR24421">
    <property type="entry name" value="NITRATE/NITRITE SENSOR PROTEIN NARX-RELATED"/>
    <property type="match status" value="1"/>
</dbReference>
<evidence type="ECO:0000256" key="5">
    <source>
        <dbReference type="ARBA" id="ARBA00022741"/>
    </source>
</evidence>
<evidence type="ECO:0000256" key="1">
    <source>
        <dbReference type="ARBA" id="ARBA00000085"/>
    </source>
</evidence>
<dbReference type="InterPro" id="IPR011712">
    <property type="entry name" value="Sig_transdc_His_kin_sub3_dim/P"/>
</dbReference>
<reference evidence="12" key="1">
    <citation type="submission" date="2021-03" db="EMBL/GenBank/DDBJ databases">
        <title>Whole genome shotgun sequence of Actinoplanes auranticolor NBRC 12245.</title>
        <authorList>
            <person name="Komaki H."/>
            <person name="Tamura T."/>
        </authorList>
    </citation>
    <scope>NUCLEOTIDE SEQUENCE</scope>
    <source>
        <strain evidence="12">NBRC 12245</strain>
    </source>
</reference>
<dbReference type="GO" id="GO:0046983">
    <property type="term" value="F:protein dimerization activity"/>
    <property type="evidence" value="ECO:0007669"/>
    <property type="project" value="InterPro"/>
</dbReference>
<evidence type="ECO:0000256" key="8">
    <source>
        <dbReference type="ARBA" id="ARBA00023012"/>
    </source>
</evidence>
<keyword evidence="6 12" id="KW-0418">Kinase</keyword>
<keyword evidence="9" id="KW-1133">Transmembrane helix</keyword>
<dbReference type="Proteomes" id="UP000681340">
    <property type="component" value="Unassembled WGS sequence"/>
</dbReference>
<dbReference type="AlphaFoldDB" id="A0A919SUL8"/>
<evidence type="ECO:0000313" key="12">
    <source>
        <dbReference type="EMBL" id="GIM77348.1"/>
    </source>
</evidence>